<comment type="caution">
    <text evidence="3">The sequence shown here is derived from an EMBL/GenBank/DDBJ whole genome shotgun (WGS) entry which is preliminary data.</text>
</comment>
<dbReference type="AlphaFoldDB" id="A0AB35U8T8"/>
<dbReference type="GO" id="GO:0005829">
    <property type="term" value="C:cytosol"/>
    <property type="evidence" value="ECO:0007669"/>
    <property type="project" value="TreeGrafter"/>
</dbReference>
<evidence type="ECO:0000313" key="3">
    <source>
        <dbReference type="EMBL" id="MDX8419940.1"/>
    </source>
</evidence>
<keyword evidence="1" id="KW-0328">Glycosyltransferase</keyword>
<name>A0AB35U8T8_9FIRM</name>
<dbReference type="GO" id="GO:0009244">
    <property type="term" value="P:lipopolysaccharide core region biosynthetic process"/>
    <property type="evidence" value="ECO:0007669"/>
    <property type="project" value="TreeGrafter"/>
</dbReference>
<keyword evidence="4" id="KW-1185">Reference proteome</keyword>
<dbReference type="InterPro" id="IPR051199">
    <property type="entry name" value="LPS_LOS_Heptosyltrfase"/>
</dbReference>
<dbReference type="GO" id="GO:0008713">
    <property type="term" value="F:ADP-heptose-lipopolysaccharide heptosyltransferase activity"/>
    <property type="evidence" value="ECO:0007669"/>
    <property type="project" value="TreeGrafter"/>
</dbReference>
<dbReference type="PANTHER" id="PTHR30160:SF1">
    <property type="entry name" value="LIPOPOLYSACCHARIDE 1,2-N-ACETYLGLUCOSAMINETRANSFERASE-RELATED"/>
    <property type="match status" value="1"/>
</dbReference>
<dbReference type="Proteomes" id="UP001286174">
    <property type="component" value="Unassembled WGS sequence"/>
</dbReference>
<dbReference type="SUPFAM" id="SSF53756">
    <property type="entry name" value="UDP-Glycosyltransferase/glycogen phosphorylase"/>
    <property type="match status" value="1"/>
</dbReference>
<dbReference type="CDD" id="cd03789">
    <property type="entry name" value="GT9_LPS_heptosyltransferase"/>
    <property type="match status" value="1"/>
</dbReference>
<dbReference type="PANTHER" id="PTHR30160">
    <property type="entry name" value="TETRAACYLDISACCHARIDE 4'-KINASE-RELATED"/>
    <property type="match status" value="1"/>
</dbReference>
<gene>
    <name evidence="3" type="ORF">MOZ60_07505</name>
</gene>
<sequence length="407" mass="46342">MTDKKEYSISKNFLSFNQLLWKNPLLKDIRLLFFAIDDFLLIGSKTPGKEISPRKKVLVVYNMALGDGIMFYGVSHGLREVWPVDKFELTIVCQKAFKQLYEVSGIFDKVIPLDFSGAAVNLKKRKALFEKLRSVHYDVLFDPVGAEEPTTNVFVSRAAVADTKIGVINDALPTKLSKKKLAKIYNRILHTSKENIHLIRNYAEAIQKLGAANCIAKPADLPHVKLDFDLPERFFIMFPVASMDVKKWNVQHYAEIALKIQRKTGLPMVLCGTEHDRPSLEEMMKYAGDIKYIDVVGKTDIMEFTEVIGRASLVVTNDTSAYHIAVARNVTTFMICGGYTFDRYAHYQYADQGRKDPYLITHKMPCYNCNNNCIYKNFTVFPCIDLITVDDAWNVISDVLDKEMQNG</sequence>
<accession>A0AB35U8T8</accession>
<proteinExistence type="predicted"/>
<reference evidence="3 4" key="1">
    <citation type="submission" date="2022-03" db="EMBL/GenBank/DDBJ databases">
        <title>Novel taxa within the pig intestine.</title>
        <authorList>
            <person name="Wylensek D."/>
            <person name="Bishof K."/>
            <person name="Afrizal A."/>
            <person name="Clavel T."/>
        </authorList>
    </citation>
    <scope>NUCLEOTIDE SEQUENCE [LARGE SCALE GENOMIC DNA]</scope>
    <source>
        <strain evidence="3 4">CLA-KB-P133</strain>
    </source>
</reference>
<dbReference type="InterPro" id="IPR002201">
    <property type="entry name" value="Glyco_trans_9"/>
</dbReference>
<keyword evidence="2" id="KW-0808">Transferase</keyword>
<dbReference type="EMBL" id="JALBUR010000017">
    <property type="protein sequence ID" value="MDX8419940.1"/>
    <property type="molecule type" value="Genomic_DNA"/>
</dbReference>
<dbReference type="RefSeq" id="WP_370596194.1">
    <property type="nucleotide sequence ID" value="NZ_JALBUR010000017.1"/>
</dbReference>
<evidence type="ECO:0000313" key="4">
    <source>
        <dbReference type="Proteomes" id="UP001286174"/>
    </source>
</evidence>
<dbReference type="Pfam" id="PF01075">
    <property type="entry name" value="Glyco_transf_9"/>
    <property type="match status" value="1"/>
</dbReference>
<protein>
    <submittedName>
        <fullName evidence="3">Glycosyltransferase family 9 protein</fullName>
    </submittedName>
</protein>
<organism evidence="3 4">
    <name type="scientific">Grylomicrobium aquisgranensis</name>
    <dbReference type="NCBI Taxonomy" id="2926318"/>
    <lineage>
        <taxon>Bacteria</taxon>
        <taxon>Bacillati</taxon>
        <taxon>Bacillota</taxon>
        <taxon>Erysipelotrichia</taxon>
        <taxon>Erysipelotrichales</taxon>
        <taxon>Erysipelotrichaceae</taxon>
        <taxon>Grylomicrobium</taxon>
    </lineage>
</organism>
<evidence type="ECO:0000256" key="1">
    <source>
        <dbReference type="ARBA" id="ARBA00022676"/>
    </source>
</evidence>
<dbReference type="Gene3D" id="3.40.50.2000">
    <property type="entry name" value="Glycogen Phosphorylase B"/>
    <property type="match status" value="2"/>
</dbReference>
<evidence type="ECO:0000256" key="2">
    <source>
        <dbReference type="ARBA" id="ARBA00022679"/>
    </source>
</evidence>